<dbReference type="Proteomes" id="UP000725002">
    <property type="component" value="Unassembled WGS sequence"/>
</dbReference>
<organism evidence="7 8">
    <name type="scientific">Candidatus Cryptobacteroides avicola</name>
    <dbReference type="NCBI Taxonomy" id="2840757"/>
    <lineage>
        <taxon>Bacteria</taxon>
        <taxon>Pseudomonadati</taxon>
        <taxon>Bacteroidota</taxon>
        <taxon>Bacteroidia</taxon>
        <taxon>Bacteroidales</taxon>
        <taxon>Candidatus Cryptobacteroides</taxon>
    </lineage>
</organism>
<feature type="transmembrane region" description="Helical" evidence="6">
    <location>
        <begin position="439"/>
        <end position="459"/>
    </location>
</feature>
<proteinExistence type="predicted"/>
<name>A0A940DYB4_9BACT</name>
<comment type="subcellular location">
    <subcellularLocation>
        <location evidence="1">Cell membrane</location>
        <topology evidence="1">Multi-pass membrane protein</topology>
    </subcellularLocation>
</comment>
<feature type="transmembrane region" description="Helical" evidence="6">
    <location>
        <begin position="471"/>
        <end position="494"/>
    </location>
</feature>
<evidence type="ECO:0000256" key="2">
    <source>
        <dbReference type="ARBA" id="ARBA00022475"/>
    </source>
</evidence>
<feature type="transmembrane region" description="Helical" evidence="6">
    <location>
        <begin position="162"/>
        <end position="183"/>
    </location>
</feature>
<feature type="transmembrane region" description="Helical" evidence="6">
    <location>
        <begin position="189"/>
        <end position="207"/>
    </location>
</feature>
<evidence type="ECO:0000256" key="3">
    <source>
        <dbReference type="ARBA" id="ARBA00022692"/>
    </source>
</evidence>
<feature type="transmembrane region" description="Helical" evidence="6">
    <location>
        <begin position="136"/>
        <end position="155"/>
    </location>
</feature>
<protein>
    <submittedName>
        <fullName evidence="7">Lipopolysaccharide biosynthesis protein</fullName>
    </submittedName>
</protein>
<comment type="caution">
    <text evidence="7">The sequence shown here is derived from an EMBL/GenBank/DDBJ whole genome shotgun (WGS) entry which is preliminary data.</text>
</comment>
<reference evidence="7" key="1">
    <citation type="submission" date="2020-10" db="EMBL/GenBank/DDBJ databases">
        <authorList>
            <person name="Gilroy R."/>
        </authorList>
    </citation>
    <scope>NUCLEOTIDE SEQUENCE</scope>
    <source>
        <strain evidence="7">G3-8215</strain>
    </source>
</reference>
<keyword evidence="3 6" id="KW-0812">Transmembrane</keyword>
<dbReference type="PANTHER" id="PTHR30250">
    <property type="entry name" value="PST FAMILY PREDICTED COLANIC ACID TRANSPORTER"/>
    <property type="match status" value="1"/>
</dbReference>
<accession>A0A940DYB4</accession>
<keyword evidence="4 6" id="KW-1133">Transmembrane helix</keyword>
<evidence type="ECO:0000256" key="5">
    <source>
        <dbReference type="ARBA" id="ARBA00023136"/>
    </source>
</evidence>
<evidence type="ECO:0000313" key="8">
    <source>
        <dbReference type="Proteomes" id="UP000725002"/>
    </source>
</evidence>
<dbReference type="AlphaFoldDB" id="A0A940DYB4"/>
<evidence type="ECO:0000256" key="4">
    <source>
        <dbReference type="ARBA" id="ARBA00022989"/>
    </source>
</evidence>
<feature type="transmembrane region" description="Helical" evidence="6">
    <location>
        <begin position="350"/>
        <end position="369"/>
    </location>
</feature>
<dbReference type="GO" id="GO:0005886">
    <property type="term" value="C:plasma membrane"/>
    <property type="evidence" value="ECO:0007669"/>
    <property type="project" value="UniProtKB-SubCell"/>
</dbReference>
<feature type="transmembrane region" description="Helical" evidence="6">
    <location>
        <begin position="12"/>
        <end position="34"/>
    </location>
</feature>
<sequence length="530" mass="59692">MPQSGATDNRRVARNTVFLYIRMIVILLVTLYTSRVILDILGVEDYGIYNIVGGVITMFAFLNNSMASSTQRYLTYELGRGDPVRIRKVFSAAMHIHIAIGVLVIVLAETVGLWLLNEKLVIDPDRMNAARWVYQFSVLTFFVNMIQVPFNAAIVAHEKMDIFAYVSVAEAVAKLLLVYLLYILPYDKLILYGVLMFALQLGIRTFYQVWCRRNYRECRSGRVGDRGLYREMTGFAGWNIFGSLAWVMKDQGVNLLLNLFFGTVVNAARGVALQVSNSVNGFVYNFLYAFNPQITKNYAQGNVPEMEKLVLRGLKFSFVLLFFIAFPLLLNINLVLDVWLKEVPEHTSSFVLLIMADALVCTLFGSPLMTSLSATGKIRNYQIAVSLIIMAGLPAAYLFLKAGCPPESVYYVTILFSVIAGTVRFFFARAQIGFSARRYLRNVIFRIAVMLVAAVPLPLFLRIEVFPEDSLLSFLVICTVSVVCTALAAWAAVLDRAERTATKKMLKDWLRKAFRRGVKRENTAGHGQNM</sequence>
<gene>
    <name evidence="7" type="ORF">IAB75_11045</name>
</gene>
<dbReference type="GO" id="GO:0042910">
    <property type="term" value="F:xenobiotic transmembrane transporter activity"/>
    <property type="evidence" value="ECO:0007669"/>
    <property type="project" value="InterPro"/>
</dbReference>
<feature type="transmembrane region" description="Helical" evidence="6">
    <location>
        <begin position="381"/>
        <end position="402"/>
    </location>
</feature>
<evidence type="ECO:0000313" key="7">
    <source>
        <dbReference type="EMBL" id="MBO8484626.1"/>
    </source>
</evidence>
<dbReference type="PANTHER" id="PTHR30250:SF26">
    <property type="entry name" value="PSMA PROTEIN"/>
    <property type="match status" value="1"/>
</dbReference>
<feature type="transmembrane region" description="Helical" evidence="6">
    <location>
        <begin position="309"/>
        <end position="330"/>
    </location>
</feature>
<dbReference type="InterPro" id="IPR002528">
    <property type="entry name" value="MATE_fam"/>
</dbReference>
<feature type="transmembrane region" description="Helical" evidence="6">
    <location>
        <begin position="408"/>
        <end position="427"/>
    </location>
</feature>
<dbReference type="InterPro" id="IPR050833">
    <property type="entry name" value="Poly_Biosynth_Transport"/>
</dbReference>
<feature type="transmembrane region" description="Helical" evidence="6">
    <location>
        <begin position="89"/>
        <end position="116"/>
    </location>
</feature>
<evidence type="ECO:0000256" key="1">
    <source>
        <dbReference type="ARBA" id="ARBA00004651"/>
    </source>
</evidence>
<reference evidence="7" key="2">
    <citation type="journal article" date="2021" name="PeerJ">
        <title>Extensive microbial diversity within the chicken gut microbiome revealed by metagenomics and culture.</title>
        <authorList>
            <person name="Gilroy R."/>
            <person name="Ravi A."/>
            <person name="Getino M."/>
            <person name="Pursley I."/>
            <person name="Horton D.L."/>
            <person name="Alikhan N.F."/>
            <person name="Baker D."/>
            <person name="Gharbi K."/>
            <person name="Hall N."/>
            <person name="Watson M."/>
            <person name="Adriaenssens E.M."/>
            <person name="Foster-Nyarko E."/>
            <person name="Jarju S."/>
            <person name="Secka A."/>
            <person name="Antonio M."/>
            <person name="Oren A."/>
            <person name="Chaudhuri R.R."/>
            <person name="La Ragione R."/>
            <person name="Hildebrand F."/>
            <person name="Pallen M.J."/>
        </authorList>
    </citation>
    <scope>NUCLEOTIDE SEQUENCE</scope>
    <source>
        <strain evidence="7">G3-8215</strain>
    </source>
</reference>
<dbReference type="EMBL" id="JADILV010000080">
    <property type="protein sequence ID" value="MBO8484626.1"/>
    <property type="molecule type" value="Genomic_DNA"/>
</dbReference>
<feature type="transmembrane region" description="Helical" evidence="6">
    <location>
        <begin position="46"/>
        <end position="68"/>
    </location>
</feature>
<dbReference type="GO" id="GO:0015297">
    <property type="term" value="F:antiporter activity"/>
    <property type="evidence" value="ECO:0007669"/>
    <property type="project" value="InterPro"/>
</dbReference>
<keyword evidence="5 6" id="KW-0472">Membrane</keyword>
<dbReference type="Pfam" id="PF01554">
    <property type="entry name" value="MatE"/>
    <property type="match status" value="1"/>
</dbReference>
<evidence type="ECO:0000256" key="6">
    <source>
        <dbReference type="SAM" id="Phobius"/>
    </source>
</evidence>
<keyword evidence="2" id="KW-1003">Cell membrane</keyword>